<dbReference type="PROSITE" id="PS50096">
    <property type="entry name" value="IQ"/>
    <property type="match status" value="1"/>
</dbReference>
<proteinExistence type="predicted"/>
<gene>
    <name evidence="3" type="primary">cep131</name>
</gene>
<dbReference type="GO" id="GO:0035735">
    <property type="term" value="P:intraciliary transport involved in cilium assembly"/>
    <property type="evidence" value="ECO:0007669"/>
    <property type="project" value="InterPro"/>
</dbReference>
<evidence type="ECO:0000256" key="1">
    <source>
        <dbReference type="SAM" id="Coils"/>
    </source>
</evidence>
<dbReference type="GO" id="GO:0005929">
    <property type="term" value="C:cilium"/>
    <property type="evidence" value="ECO:0007669"/>
    <property type="project" value="GOC"/>
</dbReference>
<dbReference type="GO" id="GO:0034451">
    <property type="term" value="C:centriolar satellite"/>
    <property type="evidence" value="ECO:0007669"/>
    <property type="project" value="TreeGrafter"/>
</dbReference>
<dbReference type="AlphaFoldDB" id="A0A674PNG9"/>
<keyword evidence="4" id="KW-1185">Reference proteome</keyword>
<dbReference type="SMART" id="SM00015">
    <property type="entry name" value="IQ"/>
    <property type="match status" value="1"/>
</dbReference>
<dbReference type="Proteomes" id="UP000005226">
    <property type="component" value="Chromosome 1"/>
</dbReference>
<sequence>MVLSDCFSLSQLAAPPPKDTHTLLHSLPDRNSLHSTGWNPDTSRGQARLEVSTHLLCRLEDLCFSEDQNEDSLPLYDSSSDGNKKVSSLGKMSPDRTTWNILDDQPRVFSLHSSSHSTGSMDSPTSLTKREPTITLAASFTANNRSNKGAVGNSVTTILHNNYSEKPLTPKSSNQRPSFNNILKATVNDEASLESGSLTKSQKNFSSVSSPSNNRSPVTTQRRSPVATRRREATEEEAERFIQQVNQAAVTIQRWYRRHSQRQHVNQTVLKRILASKKKELQHRRVQPVAEVGQGGSAGGHRKPLRTSCTSRSPSSLSNNGPMSPTDLKTKNLGLYLAQCRCICVALVIQEILQRSVSVEDQRQGLSTSRPQSKTTLNELLDTLKLLEEEPQRLSAPKCYRKEKYAWIDEDGDATSLTTDNVEHHGQLSHHPALPDGGALLSDAKLQSIMSFLDEMEKSEQERPRSVTLGSHRAELPCSEPASATAAEVSNSMMRLKLELEDKRRAISMLQTALAQQKELTLKHEKEKEKELSRKFQLQKEQYESTIQRQLTFIDQLIHDKKALNERCEGVVGELKQVDQKYTKKMTQMQEQHEMEIKKLKELMSATEKIRKEKWMDDKTRKIKEMTVKGLEPEIQKLISKHKQDLKNLRMLHETELQQADERAAQRYVQQREDLRQQLEKEKEELRQREHELAKQRQQLQEEEVSLQQQRSRLYKELAEEKENLAQLASRQRSELDELRRQLQDNSALAGRALREELEKAREEQERRHQVELKTLQERLDIDKQLWEENYKKKEEVWLLTRERELKEDLRRQRDKEIELAIFTLEEETSKDKAECERAADNRCVSVRTNTQMQKSNDLNSKERDKLLEERRSLAEVVRQEFADQLVRTDEENRRMKVEVSEVRARLRLEVERITKEKEEELAEVHQR</sequence>
<feature type="region of interest" description="Disordered" evidence="2">
    <location>
        <begin position="193"/>
        <end position="235"/>
    </location>
</feature>
<accession>A0A674PNG9</accession>
<dbReference type="InterPro" id="IPR000048">
    <property type="entry name" value="IQ_motif_EF-hand-BS"/>
</dbReference>
<reference evidence="3 4" key="1">
    <citation type="journal article" date="2011" name="Genome Biol. Evol.">
        <title>Integration of the genetic map and genome assembly of fugu facilitates insights into distinct features of genome evolution in teleosts and mammals.</title>
        <authorList>
            <person name="Kai W."/>
            <person name="Kikuchi K."/>
            <person name="Tohari S."/>
            <person name="Chew A.K."/>
            <person name="Tay A."/>
            <person name="Fujiwara A."/>
            <person name="Hosoya S."/>
            <person name="Suetake H."/>
            <person name="Naruse K."/>
            <person name="Brenner S."/>
            <person name="Suzuki Y."/>
            <person name="Venkatesh B."/>
        </authorList>
    </citation>
    <scope>NUCLEOTIDE SEQUENCE [LARGE SCALE GENOMIC DNA]</scope>
</reference>
<feature type="compositionally biased region" description="Low complexity" evidence="2">
    <location>
        <begin position="306"/>
        <end position="320"/>
    </location>
</feature>
<dbReference type="PANTHER" id="PTHR31540">
    <property type="entry name" value="CENTROSOMAL PROTEIN OF 131 KDA"/>
    <property type="match status" value="1"/>
</dbReference>
<name>A0A674PNG9_TAKRU</name>
<evidence type="ECO:0000256" key="2">
    <source>
        <dbReference type="SAM" id="MobiDB-lite"/>
    </source>
</evidence>
<reference evidence="3" key="3">
    <citation type="submission" date="2025-09" db="UniProtKB">
        <authorList>
            <consortium name="Ensembl"/>
        </authorList>
    </citation>
    <scope>IDENTIFICATION</scope>
</reference>
<dbReference type="GO" id="GO:0010824">
    <property type="term" value="P:regulation of centrosome duplication"/>
    <property type="evidence" value="ECO:0007669"/>
    <property type="project" value="TreeGrafter"/>
</dbReference>
<dbReference type="GeneTree" id="ENSGT00390000001758"/>
<evidence type="ECO:0000313" key="4">
    <source>
        <dbReference type="Proteomes" id="UP000005226"/>
    </source>
</evidence>
<feature type="coiled-coil region" evidence="1">
    <location>
        <begin position="486"/>
        <end position="542"/>
    </location>
</feature>
<protein>
    <submittedName>
        <fullName evidence="3">Centrosomal protein 131</fullName>
    </submittedName>
</protein>
<organism evidence="3 4">
    <name type="scientific">Takifugu rubripes</name>
    <name type="common">Japanese pufferfish</name>
    <name type="synonym">Fugu rubripes</name>
    <dbReference type="NCBI Taxonomy" id="31033"/>
    <lineage>
        <taxon>Eukaryota</taxon>
        <taxon>Metazoa</taxon>
        <taxon>Chordata</taxon>
        <taxon>Craniata</taxon>
        <taxon>Vertebrata</taxon>
        <taxon>Euteleostomi</taxon>
        <taxon>Actinopterygii</taxon>
        <taxon>Neopterygii</taxon>
        <taxon>Teleostei</taxon>
        <taxon>Neoteleostei</taxon>
        <taxon>Acanthomorphata</taxon>
        <taxon>Eupercaria</taxon>
        <taxon>Tetraodontiformes</taxon>
        <taxon>Tetradontoidea</taxon>
        <taxon>Tetraodontidae</taxon>
        <taxon>Takifugu</taxon>
    </lineage>
</organism>
<keyword evidence="1" id="KW-0175">Coiled coil</keyword>
<evidence type="ECO:0000313" key="3">
    <source>
        <dbReference type="Ensembl" id="ENSTRUP00000087200.1"/>
    </source>
</evidence>
<dbReference type="InterPro" id="IPR030465">
    <property type="entry name" value="CEP131"/>
</dbReference>
<feature type="compositionally biased region" description="Low complexity" evidence="2">
    <location>
        <begin position="206"/>
        <end position="220"/>
    </location>
</feature>
<feature type="coiled-coil region" evidence="1">
    <location>
        <begin position="643"/>
        <end position="775"/>
    </location>
</feature>
<feature type="region of interest" description="Disordered" evidence="2">
    <location>
        <begin position="72"/>
        <end position="91"/>
    </location>
</feature>
<feature type="compositionally biased region" description="Polar residues" evidence="2">
    <location>
        <begin position="194"/>
        <end position="205"/>
    </location>
</feature>
<dbReference type="Ensembl" id="ENSTRUT00000082851.1">
    <property type="protein sequence ID" value="ENSTRUP00000087200.1"/>
    <property type="gene ID" value="ENSTRUG00000003758.3"/>
</dbReference>
<dbReference type="PANTHER" id="PTHR31540:SF1">
    <property type="entry name" value="CENTROSOMAL PROTEIN OF 131 KDA"/>
    <property type="match status" value="1"/>
</dbReference>
<reference evidence="3" key="2">
    <citation type="submission" date="2025-08" db="UniProtKB">
        <authorList>
            <consortium name="Ensembl"/>
        </authorList>
    </citation>
    <scope>IDENTIFICATION</scope>
</reference>
<feature type="region of interest" description="Disordered" evidence="2">
    <location>
        <begin position="280"/>
        <end position="327"/>
    </location>
</feature>